<dbReference type="EMBL" id="BAABWH010000001">
    <property type="protein sequence ID" value="GAA6144046.1"/>
    <property type="molecule type" value="Genomic_DNA"/>
</dbReference>
<organism evidence="2 3">
    <name type="scientific">Thalassolituus maritimus</name>
    <dbReference type="NCBI Taxonomy" id="484498"/>
    <lineage>
        <taxon>Bacteria</taxon>
        <taxon>Pseudomonadati</taxon>
        <taxon>Pseudomonadota</taxon>
        <taxon>Gammaproteobacteria</taxon>
        <taxon>Oceanospirillales</taxon>
        <taxon>Oceanospirillaceae</taxon>
        <taxon>Thalassolituus</taxon>
    </lineage>
</organism>
<evidence type="ECO:0000313" key="2">
    <source>
        <dbReference type="EMBL" id="GAA6144046.1"/>
    </source>
</evidence>
<protein>
    <recommendedName>
        <fullName evidence="1">PilZ domain-containing protein</fullName>
    </recommendedName>
</protein>
<evidence type="ECO:0000313" key="3">
    <source>
        <dbReference type="Proteomes" id="UP001481413"/>
    </source>
</evidence>
<evidence type="ECO:0000259" key="1">
    <source>
        <dbReference type="Pfam" id="PF07238"/>
    </source>
</evidence>
<comment type="caution">
    <text evidence="2">The sequence shown here is derived from an EMBL/GenBank/DDBJ whole genome shotgun (WGS) entry which is preliminary data.</text>
</comment>
<sequence>MTSSYMQATLTRHHWLALKRRRLHGDVVWLSEEGLTLVSEGRLPVGARVHLTLQTQEHSLNGVPAQIVRAEPGMNGTRYSLRFHKQRVIDQGGAVTLQLLSYLAQNFKQ</sequence>
<dbReference type="InterPro" id="IPR009875">
    <property type="entry name" value="PilZ_domain"/>
</dbReference>
<name>A0ABP9ZV88_9GAMM</name>
<keyword evidence="3" id="KW-1185">Reference proteome</keyword>
<accession>A0ABP9ZV88</accession>
<proteinExistence type="predicted"/>
<gene>
    <name evidence="2" type="ORF">NBRC116585_01630</name>
</gene>
<feature type="domain" description="PilZ" evidence="1">
    <location>
        <begin position="21"/>
        <end position="88"/>
    </location>
</feature>
<dbReference type="RefSeq" id="WP_353292995.1">
    <property type="nucleotide sequence ID" value="NZ_BAABWH010000001.1"/>
</dbReference>
<reference evidence="2 3" key="1">
    <citation type="submission" date="2024-04" db="EMBL/GenBank/DDBJ databases">
        <title>Draft genome sequence of Thalassolituus maritimus NBRC 116585.</title>
        <authorList>
            <person name="Miyakawa T."/>
            <person name="Kusuya Y."/>
            <person name="Miura T."/>
        </authorList>
    </citation>
    <scope>NUCLEOTIDE SEQUENCE [LARGE SCALE GENOMIC DNA]</scope>
    <source>
        <strain evidence="2 3">5NW40-0001</strain>
    </source>
</reference>
<dbReference type="Pfam" id="PF07238">
    <property type="entry name" value="PilZ"/>
    <property type="match status" value="1"/>
</dbReference>
<dbReference type="Proteomes" id="UP001481413">
    <property type="component" value="Unassembled WGS sequence"/>
</dbReference>